<dbReference type="InParanoid" id="C0NY31"/>
<dbReference type="RefSeq" id="XP_045284180.1">
    <property type="nucleotide sequence ID" value="XM_045434874.1"/>
</dbReference>
<dbReference type="GeneID" id="69040841"/>
<protein>
    <submittedName>
        <fullName evidence="1">Uncharacterized protein</fullName>
    </submittedName>
</protein>
<sequence length="101" mass="11234">MDSTNDEILSIMSTALIDKTSWKLGSRLRAKVGPVLGREAFRNPVKNIFQANCRTTLTLAEVQISDDNKVDWTVLDTKPTVLFALIPYVQQTSACIHSLPD</sequence>
<organism evidence="1 2">
    <name type="scientific">Ajellomyces capsulatus (strain G186AR / H82 / ATCC MYA-2454 / RMSCC 2432)</name>
    <name type="common">Darling's disease fungus</name>
    <name type="synonym">Histoplasma capsulatum</name>
    <dbReference type="NCBI Taxonomy" id="447093"/>
    <lineage>
        <taxon>Eukaryota</taxon>
        <taxon>Fungi</taxon>
        <taxon>Dikarya</taxon>
        <taxon>Ascomycota</taxon>
        <taxon>Pezizomycotina</taxon>
        <taxon>Eurotiomycetes</taxon>
        <taxon>Eurotiomycetidae</taxon>
        <taxon>Onygenales</taxon>
        <taxon>Ajellomycetaceae</taxon>
        <taxon>Histoplasma</taxon>
    </lineage>
</organism>
<reference evidence="1" key="1">
    <citation type="submission" date="2009-02" db="EMBL/GenBank/DDBJ databases">
        <title>The Genome Sequence of Ajellomyces capsulatus strain G186AR.</title>
        <authorList>
            <consortium name="The Broad Institute Genome Sequencing Platform"/>
            <person name="Champion M."/>
            <person name="Cuomo C."/>
            <person name="Ma L.-J."/>
            <person name="Henn M.R."/>
            <person name="Sil A."/>
            <person name="Goldman B."/>
            <person name="Young S.K."/>
            <person name="Kodira C.D."/>
            <person name="Zeng Q."/>
            <person name="Koehrsen M."/>
            <person name="Alvarado L."/>
            <person name="Berlin A."/>
            <person name="Borenstein D."/>
            <person name="Chen Z."/>
            <person name="Engels R."/>
            <person name="Freedman E."/>
            <person name="Gellesch M."/>
            <person name="Goldberg J."/>
            <person name="Griggs A."/>
            <person name="Gujja S."/>
            <person name="Heiman D."/>
            <person name="Hepburn T."/>
            <person name="Howarth C."/>
            <person name="Jen D."/>
            <person name="Larson L."/>
            <person name="Lewis B."/>
            <person name="Mehta T."/>
            <person name="Park D."/>
            <person name="Pearson M."/>
            <person name="Roberts A."/>
            <person name="Saif S."/>
            <person name="Shea T."/>
            <person name="Shenoy N."/>
            <person name="Sisk P."/>
            <person name="Stolte C."/>
            <person name="Sykes S."/>
            <person name="Walk T."/>
            <person name="White J."/>
            <person name="Yandava C."/>
            <person name="Klein B."/>
            <person name="McEwen J.G."/>
            <person name="Puccia R."/>
            <person name="Goldman G.H."/>
            <person name="Felipe M.S."/>
            <person name="Nino-Vega G."/>
            <person name="San-Blas G."/>
            <person name="Taylor J."/>
            <person name="Mendoza L."/>
            <person name="Galagan J."/>
            <person name="Nusbaum C."/>
            <person name="Birren B."/>
        </authorList>
    </citation>
    <scope>NUCLEOTIDE SEQUENCE</scope>
    <source>
        <strain evidence="1">G186AR</strain>
    </source>
</reference>
<dbReference type="HOGENOM" id="CLU_2290848_0_0_1"/>
<keyword evidence="2" id="KW-1185">Reference proteome</keyword>
<proteinExistence type="predicted"/>
<evidence type="ECO:0000313" key="2">
    <source>
        <dbReference type="Proteomes" id="UP000001631"/>
    </source>
</evidence>
<name>C0NY31_AJECG</name>
<gene>
    <name evidence="1" type="ORF">HCBG_07825</name>
</gene>
<accession>C0NY31</accession>
<evidence type="ECO:0000313" key="1">
    <source>
        <dbReference type="EMBL" id="EEH03699.1"/>
    </source>
</evidence>
<dbReference type="AlphaFoldDB" id="C0NY31"/>
<dbReference type="EMBL" id="GG663376">
    <property type="protein sequence ID" value="EEH03699.1"/>
    <property type="molecule type" value="Genomic_DNA"/>
</dbReference>
<dbReference type="Proteomes" id="UP000001631">
    <property type="component" value="Unassembled WGS sequence"/>
</dbReference>